<dbReference type="AlphaFoldDB" id="U4TIT6"/>
<dbReference type="GO" id="GO:0004385">
    <property type="term" value="F:GMP kinase activity"/>
    <property type="evidence" value="ECO:0007669"/>
    <property type="project" value="UniProtKB-EC"/>
</dbReference>
<evidence type="ECO:0000256" key="5">
    <source>
        <dbReference type="ARBA" id="ARBA00048594"/>
    </source>
</evidence>
<evidence type="ECO:0000259" key="6">
    <source>
        <dbReference type="PROSITE" id="PS50052"/>
    </source>
</evidence>
<dbReference type="eggNOG" id="COG0194">
    <property type="taxonomic scope" value="Bacteria"/>
</dbReference>
<sequence length="204" mass="23363">MIEEGHIVMAKKKRNELWIITGAAGTGKNTVSEYLYTQYGIPRVLTHTTRPPRAGEKDGVSYYFETPESFAQKHLIEQVTYDGHQYGSSREALQKAWATHRIVSLVLDTEGAKSYIRTFGDHIFLLFITVHHPDSLRQRMIDRGDAPVAVEARLHSPEYRRDLKLPAELAPVAHIIHNDTWVEAKQEIDRLLKQEAIRMAAEEF</sequence>
<dbReference type="SUPFAM" id="SSF52540">
    <property type="entry name" value="P-loop containing nucleoside triphosphate hydrolases"/>
    <property type="match status" value="1"/>
</dbReference>
<dbReference type="InterPro" id="IPR008144">
    <property type="entry name" value="Guanylate_kin-like_dom"/>
</dbReference>
<feature type="domain" description="Guanylate kinase-like" evidence="6">
    <location>
        <begin position="15"/>
        <end position="193"/>
    </location>
</feature>
<keyword evidence="4 7" id="KW-0418">Kinase</keyword>
<protein>
    <submittedName>
        <fullName evidence="7">Guanylate kinase</fullName>
    </submittedName>
</protein>
<evidence type="ECO:0000313" key="7">
    <source>
        <dbReference type="EMBL" id="ERL64731.1"/>
    </source>
</evidence>
<keyword evidence="3" id="KW-0808">Transferase</keyword>
<accession>U4TIT6</accession>
<dbReference type="Pfam" id="PF00625">
    <property type="entry name" value="Guanylate_kin"/>
    <property type="match status" value="1"/>
</dbReference>
<dbReference type="CDD" id="cd00071">
    <property type="entry name" value="GMPK"/>
    <property type="match status" value="1"/>
</dbReference>
<dbReference type="STRING" id="1231336.L248_0650"/>
<dbReference type="SMART" id="SM00072">
    <property type="entry name" value="GuKc"/>
    <property type="match status" value="1"/>
</dbReference>
<dbReference type="InterPro" id="IPR008145">
    <property type="entry name" value="GK/Ca_channel_bsu"/>
</dbReference>
<comment type="catalytic activity">
    <reaction evidence="5">
        <text>GMP + ATP = GDP + ADP</text>
        <dbReference type="Rhea" id="RHEA:20780"/>
        <dbReference type="ChEBI" id="CHEBI:30616"/>
        <dbReference type="ChEBI" id="CHEBI:58115"/>
        <dbReference type="ChEBI" id="CHEBI:58189"/>
        <dbReference type="ChEBI" id="CHEBI:456216"/>
        <dbReference type="EC" id="2.7.4.8"/>
    </reaction>
</comment>
<comment type="function">
    <text evidence="1">Essential for recycling GMP and indirectly, cGMP.</text>
</comment>
<evidence type="ECO:0000313" key="8">
    <source>
        <dbReference type="Proteomes" id="UP000030647"/>
    </source>
</evidence>
<organism evidence="7 8">
    <name type="scientific">Schleiferilactobacillus shenzhenensis LY-73</name>
    <dbReference type="NCBI Taxonomy" id="1231336"/>
    <lineage>
        <taxon>Bacteria</taxon>
        <taxon>Bacillati</taxon>
        <taxon>Bacillota</taxon>
        <taxon>Bacilli</taxon>
        <taxon>Lactobacillales</taxon>
        <taxon>Lactobacillaceae</taxon>
        <taxon>Schleiferilactobacillus</taxon>
    </lineage>
</organism>
<proteinExistence type="inferred from homology"/>
<keyword evidence="8" id="KW-1185">Reference proteome</keyword>
<dbReference type="GO" id="GO:0005829">
    <property type="term" value="C:cytosol"/>
    <property type="evidence" value="ECO:0007669"/>
    <property type="project" value="TreeGrafter"/>
</dbReference>
<comment type="similarity">
    <text evidence="2">Belongs to the guanylate kinase family.</text>
</comment>
<gene>
    <name evidence="7" type="ORF">L248_0650</name>
</gene>
<evidence type="ECO:0000256" key="3">
    <source>
        <dbReference type="ARBA" id="ARBA00022679"/>
    </source>
</evidence>
<evidence type="ECO:0000256" key="1">
    <source>
        <dbReference type="ARBA" id="ARBA00003531"/>
    </source>
</evidence>
<evidence type="ECO:0000256" key="2">
    <source>
        <dbReference type="ARBA" id="ARBA00005790"/>
    </source>
</evidence>
<dbReference type="EMBL" id="KI271593">
    <property type="protein sequence ID" value="ERL64731.1"/>
    <property type="molecule type" value="Genomic_DNA"/>
</dbReference>
<dbReference type="PANTHER" id="PTHR23117">
    <property type="entry name" value="GUANYLATE KINASE-RELATED"/>
    <property type="match status" value="1"/>
</dbReference>
<evidence type="ECO:0000256" key="4">
    <source>
        <dbReference type="ARBA" id="ARBA00022777"/>
    </source>
</evidence>
<dbReference type="Gene3D" id="3.40.50.300">
    <property type="entry name" value="P-loop containing nucleotide triphosphate hydrolases"/>
    <property type="match status" value="1"/>
</dbReference>
<dbReference type="PROSITE" id="PS50052">
    <property type="entry name" value="GUANYLATE_KINASE_2"/>
    <property type="match status" value="1"/>
</dbReference>
<dbReference type="PANTHER" id="PTHR23117:SF13">
    <property type="entry name" value="GUANYLATE KINASE"/>
    <property type="match status" value="1"/>
</dbReference>
<dbReference type="InterPro" id="IPR027417">
    <property type="entry name" value="P-loop_NTPase"/>
</dbReference>
<dbReference type="HOGENOM" id="CLU_001715_1_2_9"/>
<name>U4TIT6_9LACO</name>
<reference evidence="8" key="1">
    <citation type="journal article" date="2013" name="Genome Announc.">
        <title>Whole-Genome Sequencing of Lactobacillus shenzhenensis Strain LY-73T.</title>
        <authorList>
            <person name="Lin Z."/>
            <person name="Liu Z."/>
            <person name="Yang R."/>
            <person name="Zou Y."/>
            <person name="Wan D."/>
            <person name="Chen J."/>
            <person name="Guo M."/>
            <person name="Zhao J."/>
            <person name="Fang C."/>
            <person name="Yang R."/>
            <person name="Liu F."/>
        </authorList>
    </citation>
    <scope>NUCLEOTIDE SEQUENCE [LARGE SCALE GENOMIC DNA]</scope>
    <source>
        <strain evidence="8">LY-73</strain>
    </source>
</reference>
<dbReference type="Proteomes" id="UP000030647">
    <property type="component" value="Unassembled WGS sequence"/>
</dbReference>